<dbReference type="CDD" id="cd04219">
    <property type="entry name" value="Plastocyanin"/>
    <property type="match status" value="1"/>
</dbReference>
<feature type="binding site" evidence="11 12">
    <location>
        <position position="123"/>
    </location>
    <ligand>
        <name>Cu cation</name>
        <dbReference type="ChEBI" id="CHEBI:23378"/>
    </ligand>
</feature>
<keyword evidence="5 11" id="KW-0813">Transport</keyword>
<evidence type="ECO:0000256" key="4">
    <source>
        <dbReference type="ARBA" id="ARBA00020130"/>
    </source>
</evidence>
<evidence type="ECO:0000259" key="13">
    <source>
        <dbReference type="Pfam" id="PF00127"/>
    </source>
</evidence>
<evidence type="ECO:0000313" key="16">
    <source>
        <dbReference type="Proteomes" id="UP000029738"/>
    </source>
</evidence>
<dbReference type="InterPro" id="IPR002387">
    <property type="entry name" value="Plastocyanin"/>
</dbReference>
<reference evidence="15" key="1">
    <citation type="journal article" date="2015" name="Genome Announc.">
        <title>Draft Genome Sequence of Tolypothrix boutellei Strain VB521301.</title>
        <authorList>
            <person name="Chandrababunaidu M.M."/>
            <person name="Singh D."/>
            <person name="Sen D."/>
            <person name="Bhan S."/>
            <person name="Das S."/>
            <person name="Gupta A."/>
            <person name="Adhikary S.P."/>
            <person name="Tripathy S."/>
        </authorList>
    </citation>
    <scope>NUCLEOTIDE SEQUENCE</scope>
    <source>
        <strain evidence="15">VB521301</strain>
    </source>
</reference>
<feature type="domain" description="Blue (type 1) copper" evidence="13">
    <location>
        <begin position="38"/>
        <end position="137"/>
    </location>
</feature>
<evidence type="ECO:0000256" key="9">
    <source>
        <dbReference type="ARBA" id="ARBA00023078"/>
    </source>
</evidence>
<dbReference type="InterPro" id="IPR028871">
    <property type="entry name" value="BlueCu_1_BS"/>
</dbReference>
<dbReference type="HAMAP" id="MF_00566">
    <property type="entry name" value="Cytb6_f_plastocyanin"/>
    <property type="match status" value="1"/>
</dbReference>
<comment type="similarity">
    <text evidence="3 11">Belongs to the plastocyanin family.</text>
</comment>
<dbReference type="RefSeq" id="WP_038085369.1">
    <property type="nucleotide sequence ID" value="NZ_JHEG04000001.1"/>
</dbReference>
<comment type="cofactor">
    <cofactor evidence="12">
        <name>Cu(2+)</name>
        <dbReference type="ChEBI" id="CHEBI:29036"/>
    </cofactor>
    <text evidence="12">The crystal structure with reduced Cu(1+) has also been determined.</text>
</comment>
<dbReference type="AlphaFoldDB" id="A0A0C1NE03"/>
<keyword evidence="11" id="KW-0732">Signal</keyword>
<dbReference type="SUPFAM" id="SSF49503">
    <property type="entry name" value="Cupredoxins"/>
    <property type="match status" value="1"/>
</dbReference>
<evidence type="ECO:0000256" key="11">
    <source>
        <dbReference type="HAMAP-Rule" id="MF_00566"/>
    </source>
</evidence>
<comment type="function">
    <text evidence="1 11">Participates in electron transfer between P700 and the cytochrome b6-f complex in photosystem I.</text>
</comment>
<name>A0A0C1NE03_9CYAN</name>
<keyword evidence="6 11" id="KW-0479">Metal-binding</keyword>
<feature type="binding site" evidence="11 12">
    <location>
        <position position="73"/>
    </location>
    <ligand>
        <name>Cu cation</name>
        <dbReference type="ChEBI" id="CHEBI:23378"/>
    </ligand>
</feature>
<dbReference type="STRING" id="1479485.DA73_0206195"/>
<evidence type="ECO:0000256" key="12">
    <source>
        <dbReference type="PIRSR" id="PIRSR602387-1"/>
    </source>
</evidence>
<protein>
    <recommendedName>
        <fullName evidence="4 11">Plastocyanin</fullName>
    </recommendedName>
</protein>
<dbReference type="PANTHER" id="PTHR34192">
    <property type="entry name" value="PLASTOCYANIN MAJOR ISOFORM, CHLOROPLASTIC-RELATED"/>
    <property type="match status" value="1"/>
</dbReference>
<evidence type="ECO:0000256" key="2">
    <source>
        <dbReference type="ARBA" id="ARBA00004526"/>
    </source>
</evidence>
<dbReference type="InterPro" id="IPR023511">
    <property type="entry name" value="Plastocyanin_cyanobac"/>
</dbReference>
<organism evidence="15">
    <name type="scientific">Tolypothrix bouteillei VB521301</name>
    <dbReference type="NCBI Taxonomy" id="1479485"/>
    <lineage>
        <taxon>Bacteria</taxon>
        <taxon>Bacillati</taxon>
        <taxon>Cyanobacteriota</taxon>
        <taxon>Cyanophyceae</taxon>
        <taxon>Nostocales</taxon>
        <taxon>Tolypothrichaceae</taxon>
        <taxon>Tolypothrix</taxon>
    </lineage>
</organism>
<feature type="binding site" evidence="11 12">
    <location>
        <position position="131"/>
    </location>
    <ligand>
        <name>Cu cation</name>
        <dbReference type="ChEBI" id="CHEBI:23378"/>
    </ligand>
</feature>
<sequence length="139" mass="14901" precursor="true">MTFIASSLRRFGLALLTLFLVVSSFAVFTPSASADTYTIKLGSDKGMLAFEPSKLTVKPGDTIKWVNNKVPPHNVVFDAAKNPAKSADVAKSFSHKQLLMSPGQEYETTIPADATPGDYTFYCEPHRGAGMVGKLTVAG</sequence>
<evidence type="ECO:0000256" key="3">
    <source>
        <dbReference type="ARBA" id="ARBA00005338"/>
    </source>
</evidence>
<keyword evidence="8 11" id="KW-0186">Copper</keyword>
<reference evidence="14" key="2">
    <citation type="submission" date="2019-11" db="EMBL/GenBank/DDBJ databases">
        <title>Improved Assembly of Tolypothrix boutellei genome.</title>
        <authorList>
            <person name="Sarangi A.N."/>
            <person name="Mukherjee M."/>
            <person name="Ghosh S."/>
            <person name="Singh D."/>
            <person name="Das A."/>
            <person name="Kant S."/>
            <person name="Prusty A."/>
            <person name="Tripathy S."/>
        </authorList>
    </citation>
    <scope>NUCLEOTIDE SEQUENCE</scope>
    <source>
        <strain evidence="14">VB521301</strain>
    </source>
</reference>
<evidence type="ECO:0000256" key="8">
    <source>
        <dbReference type="ARBA" id="ARBA00023008"/>
    </source>
</evidence>
<keyword evidence="9 11" id="KW-0793">Thylakoid</keyword>
<evidence type="ECO:0000313" key="15">
    <source>
        <dbReference type="EMBL" id="KIE13022.1"/>
    </source>
</evidence>
<gene>
    <name evidence="11" type="primary">petE</name>
    <name evidence="15" type="ORF">DA73_0206195</name>
    <name evidence="14" type="ORF">DA73_0400022990</name>
</gene>
<keyword evidence="10 11" id="KW-0472">Membrane</keyword>
<dbReference type="PRINTS" id="PR00157">
    <property type="entry name" value="PLASTOCYANIN"/>
</dbReference>
<dbReference type="Proteomes" id="UP000029738">
    <property type="component" value="Unassembled WGS sequence"/>
</dbReference>
<dbReference type="OrthoDB" id="680163at2"/>
<dbReference type="GO" id="GO:0009055">
    <property type="term" value="F:electron transfer activity"/>
    <property type="evidence" value="ECO:0007669"/>
    <property type="project" value="UniProtKB-UniRule"/>
</dbReference>
<dbReference type="InterPro" id="IPR000923">
    <property type="entry name" value="BlueCu_1"/>
</dbReference>
<evidence type="ECO:0000256" key="5">
    <source>
        <dbReference type="ARBA" id="ARBA00022448"/>
    </source>
</evidence>
<proteinExistence type="inferred from homology"/>
<evidence type="ECO:0000256" key="6">
    <source>
        <dbReference type="ARBA" id="ARBA00022723"/>
    </source>
</evidence>
<dbReference type="Gene3D" id="2.60.40.420">
    <property type="entry name" value="Cupredoxins - blue copper proteins"/>
    <property type="match status" value="1"/>
</dbReference>
<dbReference type="NCBIfam" id="TIGR02656">
    <property type="entry name" value="cyanin_plasto"/>
    <property type="match status" value="1"/>
</dbReference>
<dbReference type="GO" id="GO:0031676">
    <property type="term" value="C:plasma membrane-derived thylakoid membrane"/>
    <property type="evidence" value="ECO:0007669"/>
    <property type="project" value="UniProtKB-SubCell"/>
</dbReference>
<evidence type="ECO:0000256" key="1">
    <source>
        <dbReference type="ARBA" id="ARBA00002820"/>
    </source>
</evidence>
<dbReference type="EMBL" id="JHEG02000019">
    <property type="protein sequence ID" value="KIE13022.1"/>
    <property type="molecule type" value="Genomic_DNA"/>
</dbReference>
<dbReference type="InterPro" id="IPR008972">
    <property type="entry name" value="Cupredoxin"/>
</dbReference>
<feature type="chain" id="PRO_5038173738" description="Plastocyanin" evidence="11">
    <location>
        <begin position="35"/>
        <end position="139"/>
    </location>
</feature>
<dbReference type="Pfam" id="PF00127">
    <property type="entry name" value="Copper-bind"/>
    <property type="match status" value="1"/>
</dbReference>
<dbReference type="InterPro" id="IPR001235">
    <property type="entry name" value="Copper_blue_Plastocyanin"/>
</dbReference>
<comment type="caution">
    <text evidence="15">The sequence shown here is derived from an EMBL/GenBank/DDBJ whole genome shotgun (WGS) entry which is preliminary data.</text>
</comment>
<comment type="subcellular location">
    <subcellularLocation>
        <location evidence="2 11">Cellular thylakoid membrane</location>
        <topology evidence="2 11">Peripheral membrane protein</topology>
        <orientation evidence="2 11">Lumenal side</orientation>
    </subcellularLocation>
</comment>
<accession>A0A0C1NE03</accession>
<keyword evidence="7 11" id="KW-0249">Electron transport</keyword>
<dbReference type="EMBL" id="JHEG04000001">
    <property type="protein sequence ID" value="KAF3888034.1"/>
    <property type="molecule type" value="Genomic_DNA"/>
</dbReference>
<dbReference type="PRINTS" id="PR00156">
    <property type="entry name" value="COPPERBLUE"/>
</dbReference>
<feature type="signal peptide" evidence="11">
    <location>
        <begin position="1"/>
        <end position="34"/>
    </location>
</feature>
<dbReference type="PANTHER" id="PTHR34192:SF10">
    <property type="entry name" value="PLASTOCYANIN MAJOR ISOFORM, CHLOROPLASTIC-RELATED"/>
    <property type="match status" value="1"/>
</dbReference>
<dbReference type="GO" id="GO:0005507">
    <property type="term" value="F:copper ion binding"/>
    <property type="evidence" value="ECO:0007669"/>
    <property type="project" value="UniProtKB-UniRule"/>
</dbReference>
<feature type="binding site" evidence="11 12">
    <location>
        <position position="126"/>
    </location>
    <ligand>
        <name>Cu cation</name>
        <dbReference type="ChEBI" id="CHEBI:23378"/>
    </ligand>
</feature>
<evidence type="ECO:0000256" key="7">
    <source>
        <dbReference type="ARBA" id="ARBA00022982"/>
    </source>
</evidence>
<dbReference type="PROSITE" id="PS00196">
    <property type="entry name" value="COPPER_BLUE"/>
    <property type="match status" value="1"/>
</dbReference>
<evidence type="ECO:0000313" key="14">
    <source>
        <dbReference type="EMBL" id="KAF3888034.1"/>
    </source>
</evidence>
<keyword evidence="16" id="KW-1185">Reference proteome</keyword>
<evidence type="ECO:0000256" key="10">
    <source>
        <dbReference type="ARBA" id="ARBA00023136"/>
    </source>
</evidence>